<dbReference type="InterPro" id="IPR016181">
    <property type="entry name" value="Acyl_CoA_acyltransferase"/>
</dbReference>
<keyword evidence="2 4" id="KW-0012">Acyltransferase</keyword>
<dbReference type="Pfam" id="PF13673">
    <property type="entry name" value="Acetyltransf_10"/>
    <property type="match status" value="1"/>
</dbReference>
<dbReference type="InterPro" id="IPR050832">
    <property type="entry name" value="Bact_Acetyltransf"/>
</dbReference>
<accession>A0ABS9EMI8</accession>
<dbReference type="SUPFAM" id="SSF55729">
    <property type="entry name" value="Acyl-CoA N-acyltransferases (Nat)"/>
    <property type="match status" value="2"/>
</dbReference>
<dbReference type="RefSeq" id="WP_236099131.1">
    <property type="nucleotide sequence ID" value="NZ_JAKGUD010000005.1"/>
</dbReference>
<dbReference type="GO" id="GO:0016746">
    <property type="term" value="F:acyltransferase activity"/>
    <property type="evidence" value="ECO:0007669"/>
    <property type="project" value="UniProtKB-KW"/>
</dbReference>
<feature type="domain" description="N-acetyltransferase" evidence="3">
    <location>
        <begin position="160"/>
        <end position="284"/>
    </location>
</feature>
<dbReference type="Gene3D" id="3.40.630.30">
    <property type="match status" value="2"/>
</dbReference>
<reference evidence="4 5" key="1">
    <citation type="submission" date="2022-01" db="EMBL/GenBank/DDBJ databases">
        <title>Dethiosulfovibrio faecalis sp. nov., a novel proteolytic, non-sulfur-reducing bacterium isolated from a marine aquaculture solid waste bioreactor.</title>
        <authorList>
            <person name="Grabowski S."/>
            <person name="Apolinario E."/>
            <person name="Schneider N."/>
            <person name="Marshall C.W."/>
            <person name="Sowers K.R."/>
        </authorList>
    </citation>
    <scope>NUCLEOTIDE SEQUENCE [LARGE SCALE GENOMIC DNA]</scope>
    <source>
        <strain evidence="4 5">DSM 12537</strain>
    </source>
</reference>
<evidence type="ECO:0000259" key="3">
    <source>
        <dbReference type="PROSITE" id="PS51186"/>
    </source>
</evidence>
<gene>
    <name evidence="4" type="ORF">L2W38_06210</name>
</gene>
<dbReference type="EC" id="2.3.1.-" evidence="4"/>
<keyword evidence="1 4" id="KW-0808">Transferase</keyword>
<dbReference type="PROSITE" id="PS51186">
    <property type="entry name" value="GNAT"/>
    <property type="match status" value="2"/>
</dbReference>
<dbReference type="Proteomes" id="UP001200430">
    <property type="component" value="Unassembled WGS sequence"/>
</dbReference>
<evidence type="ECO:0000313" key="5">
    <source>
        <dbReference type="Proteomes" id="UP001200430"/>
    </source>
</evidence>
<feature type="domain" description="N-acetyltransferase" evidence="3">
    <location>
        <begin position="1"/>
        <end position="156"/>
    </location>
</feature>
<dbReference type="InterPro" id="IPR000182">
    <property type="entry name" value="GNAT_dom"/>
</dbReference>
<organism evidence="4 5">
    <name type="scientific">Dethiosulfovibrio marinus</name>
    <dbReference type="NCBI Taxonomy" id="133532"/>
    <lineage>
        <taxon>Bacteria</taxon>
        <taxon>Thermotogati</taxon>
        <taxon>Synergistota</taxon>
        <taxon>Synergistia</taxon>
        <taxon>Synergistales</taxon>
        <taxon>Dethiosulfovibrionaceae</taxon>
        <taxon>Dethiosulfovibrio</taxon>
    </lineage>
</organism>
<comment type="caution">
    <text evidence="4">The sequence shown here is derived from an EMBL/GenBank/DDBJ whole genome shotgun (WGS) entry which is preliminary data.</text>
</comment>
<dbReference type="Pfam" id="PF00583">
    <property type="entry name" value="Acetyltransf_1"/>
    <property type="match status" value="1"/>
</dbReference>
<dbReference type="CDD" id="cd04301">
    <property type="entry name" value="NAT_SF"/>
    <property type="match status" value="2"/>
</dbReference>
<dbReference type="PANTHER" id="PTHR43877">
    <property type="entry name" value="AMINOALKYLPHOSPHONATE N-ACETYLTRANSFERASE-RELATED-RELATED"/>
    <property type="match status" value="1"/>
</dbReference>
<proteinExistence type="predicted"/>
<evidence type="ECO:0000256" key="1">
    <source>
        <dbReference type="ARBA" id="ARBA00022679"/>
    </source>
</evidence>
<keyword evidence="5" id="KW-1185">Reference proteome</keyword>
<evidence type="ECO:0000256" key="2">
    <source>
        <dbReference type="ARBA" id="ARBA00023315"/>
    </source>
</evidence>
<dbReference type="EMBL" id="JAKGUD010000005">
    <property type="protein sequence ID" value="MCF4142402.1"/>
    <property type="molecule type" value="Genomic_DNA"/>
</dbReference>
<sequence length="284" mass="32163">MDYIRCSKVDREVIYESFVLGFSDYPVPMTLDVDGFFDRFFGPEGNGTDHSFVAVENGAPAGLILGGVRRFDGYRNMRCGTLCVPPEIRGTGVSGRLFELFLENAMEIGCERLSLEVLADNERAIRFYERRGYERRNKLLYFGRSTGNTVESPLRPPVGVDVVETDVSIARECREGMSSVHINWQNEADYFCSDRTSRCFAAYERGEMVGATVISGSGKVYFLWVSDSCRRRGIGRNLLCRGVDAVRPEKLSVSMPDNIDIRPFLDETGFVKESVEQYEMFRMV</sequence>
<name>A0ABS9EMI8_9BACT</name>
<protein>
    <submittedName>
        <fullName evidence="4">GNAT family N-acetyltransferase</fullName>
        <ecNumber evidence="4">2.3.1.-</ecNumber>
    </submittedName>
</protein>
<evidence type="ECO:0000313" key="4">
    <source>
        <dbReference type="EMBL" id="MCF4142402.1"/>
    </source>
</evidence>